<sequence length="258" mass="29895">MNYKYSYNKDRIDNRDLLFSRSVSPHPEIILPKLVDLRGKCPPVYNQGNLGSCTANAGCTCRAMLLQDNQIQLSRMFLYYEERKLEGKTNKDDGASLRDTCKSIYKKGVCEEKYMPYNPENYKLPPSKLAKINAQQYRIIAYKSLSSLDEIKQNLAFRQQPVLLGMNVYESFESEAVTKTGIMPMPRKNEKKLGAHAVLIVGYKDIGKNHGMPGRNKHQQGYLLVRNSWGDKWGDKGYFYMPFDYVIPDYTFDYWIME</sequence>
<reference evidence="3" key="1">
    <citation type="submission" date="2009-07" db="EMBL/GenBank/DDBJ databases">
        <authorList>
            <consortium name="US DOE Joint Genome Institute (JGI-PGF)"/>
            <person name="Lucas S."/>
            <person name="Copeland A."/>
            <person name="Lapidus A."/>
            <person name="Glavina del Rio T."/>
            <person name="Tice H."/>
            <person name="Bruce D."/>
            <person name="Goodwin L."/>
            <person name="Pitluck S."/>
            <person name="Larimer F."/>
            <person name="Land M.L."/>
            <person name="Mouttaki H."/>
            <person name="He Z."/>
            <person name="Zhou J."/>
            <person name="Hemme C.L."/>
        </authorList>
    </citation>
    <scope>NUCLEOTIDE SEQUENCE</scope>
    <source>
        <strain evidence="3">DSM 2782</strain>
    </source>
</reference>
<proteinExistence type="inferred from homology"/>
<dbReference type="eggNOG" id="COG4870">
    <property type="taxonomic scope" value="Bacteria"/>
</dbReference>
<evidence type="ECO:0000313" key="3">
    <source>
        <dbReference type="EMBL" id="EGD47625.1"/>
    </source>
</evidence>
<dbReference type="SUPFAM" id="SSF54001">
    <property type="entry name" value="Cysteine proteinases"/>
    <property type="match status" value="1"/>
</dbReference>
<dbReference type="PANTHER" id="PTHR12411">
    <property type="entry name" value="CYSTEINE PROTEASE FAMILY C1-RELATED"/>
    <property type="match status" value="1"/>
</dbReference>
<name>F1TDI7_9FIRM</name>
<reference evidence="3" key="2">
    <citation type="submission" date="2011-01" db="EMBL/GenBank/DDBJ databases">
        <title>The Non-contiguous Finished genome of Clostridium papyrosolvens.</title>
        <authorList>
            <person name="Lucas S."/>
            <person name="Copeland A."/>
            <person name="Lapidus A."/>
            <person name="Cheng J.-F."/>
            <person name="Goodwin L."/>
            <person name="Pitluck S."/>
            <person name="Misra M."/>
            <person name="Chertkov O."/>
            <person name="Detter J.C."/>
            <person name="Han C."/>
            <person name="Tapia R."/>
            <person name="Land M."/>
            <person name="Hauser L."/>
            <person name="Kyrpides N."/>
            <person name="Ivanova N."/>
            <person name="Pagani I."/>
            <person name="Mouttaki H."/>
            <person name="He Z."/>
            <person name="Zhou J."/>
            <person name="Hemme C.L."/>
            <person name="Woyke T."/>
        </authorList>
    </citation>
    <scope>NUCLEOTIDE SEQUENCE [LARGE SCALE GENOMIC DNA]</scope>
    <source>
        <strain evidence="3">DSM 2782</strain>
    </source>
</reference>
<dbReference type="AlphaFoldDB" id="F1TDI7"/>
<dbReference type="CDD" id="cd02619">
    <property type="entry name" value="Peptidase_C1"/>
    <property type="match status" value="1"/>
</dbReference>
<dbReference type="GO" id="GO:0006508">
    <property type="term" value="P:proteolysis"/>
    <property type="evidence" value="ECO:0007669"/>
    <property type="project" value="InterPro"/>
</dbReference>
<dbReference type="STRING" id="588581.Cpap_1819"/>
<keyword evidence="4" id="KW-1185">Reference proteome</keyword>
<evidence type="ECO:0000259" key="2">
    <source>
        <dbReference type="SMART" id="SM00645"/>
    </source>
</evidence>
<evidence type="ECO:0000313" key="4">
    <source>
        <dbReference type="Proteomes" id="UP000003860"/>
    </source>
</evidence>
<dbReference type="GO" id="GO:0008234">
    <property type="term" value="F:cysteine-type peptidase activity"/>
    <property type="evidence" value="ECO:0007669"/>
    <property type="project" value="InterPro"/>
</dbReference>
<dbReference type="RefSeq" id="WP_004619580.1">
    <property type="nucleotide sequence ID" value="NZ_ACXX02000007.1"/>
</dbReference>
<dbReference type="EMBL" id="ACXX02000007">
    <property type="protein sequence ID" value="EGD47625.1"/>
    <property type="molecule type" value="Genomic_DNA"/>
</dbReference>
<dbReference type="InterPro" id="IPR000668">
    <property type="entry name" value="Peptidase_C1A_C"/>
</dbReference>
<feature type="domain" description="Peptidase C1A papain C-terminal" evidence="2">
    <location>
        <begin position="31"/>
        <end position="247"/>
    </location>
</feature>
<dbReference type="SMART" id="SM00645">
    <property type="entry name" value="Pept_C1"/>
    <property type="match status" value="1"/>
</dbReference>
<dbReference type="MEROPS" id="C01.128"/>
<protein>
    <submittedName>
        <fullName evidence="3">Peptidase C1A papain</fullName>
    </submittedName>
</protein>
<dbReference type="Gene3D" id="3.90.70.10">
    <property type="entry name" value="Cysteine proteinases"/>
    <property type="match status" value="1"/>
</dbReference>
<evidence type="ECO:0000256" key="1">
    <source>
        <dbReference type="ARBA" id="ARBA00008455"/>
    </source>
</evidence>
<comment type="similarity">
    <text evidence="1">Belongs to the peptidase C1 family.</text>
</comment>
<dbReference type="Pfam" id="PF00112">
    <property type="entry name" value="Peptidase_C1"/>
    <property type="match status" value="1"/>
</dbReference>
<dbReference type="Proteomes" id="UP000003860">
    <property type="component" value="Unassembled WGS sequence"/>
</dbReference>
<gene>
    <name evidence="3" type="ORF">Cpap_1819</name>
</gene>
<accession>F1TDI7</accession>
<dbReference type="InterPro" id="IPR038765">
    <property type="entry name" value="Papain-like_cys_pep_sf"/>
</dbReference>
<comment type="caution">
    <text evidence="3">The sequence shown here is derived from an EMBL/GenBank/DDBJ whole genome shotgun (WGS) entry which is preliminary data.</text>
</comment>
<dbReference type="InterPro" id="IPR013128">
    <property type="entry name" value="Peptidase_C1A"/>
</dbReference>
<organism evidence="3 4">
    <name type="scientific">Ruminiclostridium papyrosolvens DSM 2782</name>
    <dbReference type="NCBI Taxonomy" id="588581"/>
    <lineage>
        <taxon>Bacteria</taxon>
        <taxon>Bacillati</taxon>
        <taxon>Bacillota</taxon>
        <taxon>Clostridia</taxon>
        <taxon>Eubacteriales</taxon>
        <taxon>Oscillospiraceae</taxon>
        <taxon>Ruminiclostridium</taxon>
    </lineage>
</organism>
<dbReference type="OrthoDB" id="3648721at2"/>